<evidence type="ECO:0000313" key="3">
    <source>
        <dbReference type="EMBL" id="CAG6451802.1"/>
    </source>
</evidence>
<name>A0A8D8A7P2_CULPI</name>
<accession>A0A8D8A7P2</accession>
<feature type="region of interest" description="Disordered" evidence="1">
    <location>
        <begin position="35"/>
        <end position="56"/>
    </location>
</feature>
<organism evidence="3">
    <name type="scientific">Culex pipiens</name>
    <name type="common">House mosquito</name>
    <dbReference type="NCBI Taxonomy" id="7175"/>
    <lineage>
        <taxon>Eukaryota</taxon>
        <taxon>Metazoa</taxon>
        <taxon>Ecdysozoa</taxon>
        <taxon>Arthropoda</taxon>
        <taxon>Hexapoda</taxon>
        <taxon>Insecta</taxon>
        <taxon>Pterygota</taxon>
        <taxon>Neoptera</taxon>
        <taxon>Endopterygota</taxon>
        <taxon>Diptera</taxon>
        <taxon>Nematocera</taxon>
        <taxon>Culicoidea</taxon>
        <taxon>Culicidae</taxon>
        <taxon>Culicinae</taxon>
        <taxon>Culicini</taxon>
        <taxon>Culex</taxon>
        <taxon>Culex</taxon>
    </lineage>
</organism>
<dbReference type="EMBL" id="HBUE01296623">
    <property type="protein sequence ID" value="CAG6576758.1"/>
    <property type="molecule type" value="Transcribed_RNA"/>
</dbReference>
<feature type="signal peptide" evidence="2">
    <location>
        <begin position="1"/>
        <end position="22"/>
    </location>
</feature>
<evidence type="ECO:0000256" key="2">
    <source>
        <dbReference type="SAM" id="SignalP"/>
    </source>
</evidence>
<sequence>MSSRSCSLIWGSFCGTTTLVRTFACCSDLRDLGAGPAETTDDVSSPESSSLSKSDGRFGVCSGLNDSNSPTSILGTICLNFPYNSSKTNENFEILCNEIESIQIS</sequence>
<proteinExistence type="predicted"/>
<dbReference type="EMBL" id="HBUE01019266">
    <property type="protein sequence ID" value="CAG6451802.1"/>
    <property type="molecule type" value="Transcribed_RNA"/>
</dbReference>
<feature type="chain" id="PRO_5036427885" evidence="2">
    <location>
        <begin position="23"/>
        <end position="105"/>
    </location>
</feature>
<dbReference type="EMBL" id="HBUE01190729">
    <property type="protein sequence ID" value="CAG6525069.1"/>
    <property type="molecule type" value="Transcribed_RNA"/>
</dbReference>
<dbReference type="AlphaFoldDB" id="A0A8D8A7P2"/>
<evidence type="ECO:0000256" key="1">
    <source>
        <dbReference type="SAM" id="MobiDB-lite"/>
    </source>
</evidence>
<reference evidence="3" key="1">
    <citation type="submission" date="2021-05" db="EMBL/GenBank/DDBJ databases">
        <authorList>
            <person name="Alioto T."/>
            <person name="Alioto T."/>
            <person name="Gomez Garrido J."/>
        </authorList>
    </citation>
    <scope>NUCLEOTIDE SEQUENCE</scope>
</reference>
<protein>
    <submittedName>
        <fullName evidence="3">(northern house mosquito) hypothetical protein</fullName>
    </submittedName>
</protein>
<keyword evidence="2" id="KW-0732">Signal</keyword>